<reference evidence="4" key="1">
    <citation type="submission" date="2018-06" db="EMBL/GenBank/DDBJ databases">
        <authorList>
            <person name="Zhirakovskaya E."/>
        </authorList>
    </citation>
    <scope>NUCLEOTIDE SEQUENCE</scope>
</reference>
<evidence type="ECO:0008006" key="5">
    <source>
        <dbReference type="Google" id="ProtNLM"/>
    </source>
</evidence>
<dbReference type="EMBL" id="UOFG01000257">
    <property type="protein sequence ID" value="VAW65770.1"/>
    <property type="molecule type" value="Genomic_DNA"/>
</dbReference>
<feature type="transmembrane region" description="Helical" evidence="3">
    <location>
        <begin position="74"/>
        <end position="97"/>
    </location>
</feature>
<dbReference type="PANTHER" id="PTHR38043:SF1">
    <property type="entry name" value="PROTEIN HEMX"/>
    <property type="match status" value="1"/>
</dbReference>
<name>A0A3B0XM31_9ZZZZ</name>
<feature type="compositionally biased region" description="Basic and acidic residues" evidence="2">
    <location>
        <begin position="13"/>
        <end position="30"/>
    </location>
</feature>
<evidence type="ECO:0000256" key="1">
    <source>
        <dbReference type="SAM" id="Coils"/>
    </source>
</evidence>
<organism evidence="4">
    <name type="scientific">hydrothermal vent metagenome</name>
    <dbReference type="NCBI Taxonomy" id="652676"/>
    <lineage>
        <taxon>unclassified sequences</taxon>
        <taxon>metagenomes</taxon>
        <taxon>ecological metagenomes</taxon>
    </lineage>
</organism>
<keyword evidence="3" id="KW-0472">Membrane</keyword>
<protein>
    <recommendedName>
        <fullName evidence="5">Uroporphyrinogen-III C-methyltransferase</fullName>
    </recommendedName>
</protein>
<feature type="region of interest" description="Disordered" evidence="2">
    <location>
        <begin position="414"/>
        <end position="454"/>
    </location>
</feature>
<feature type="compositionally biased region" description="Basic residues" evidence="2">
    <location>
        <begin position="1"/>
        <end position="12"/>
    </location>
</feature>
<keyword evidence="3" id="KW-0812">Transmembrane</keyword>
<dbReference type="InterPro" id="IPR007470">
    <property type="entry name" value="HemX"/>
</dbReference>
<sequence length="454" mass="50602">MSKQKNSNKKAASRSEDKSENKDVVVHTDSDIADSNEAVHKRVESASTDKSAADKAPGKASAKKPPTKSRKSPMVIFVLIFIVLITGASAAAAYYFWTEQQRHEALVKLQQSAARQQVSELSSLGEQLQQIKMSADSTASSATANTQQLQQQAEQLQQLNEQIKRTEAISQQAIAVVNRNLRGWALAEVDYLLRMAHQRIAVARDIAGAIAALKGADARLIQLADLRLFAIRKQLAKDISHLNAIHQVDISGVSLEIDQVVVYLSELPFKTAKDKIKKEIREAQARENPAPESGDEQTFVDSVWDTVKKISDLKVHQTNIEVATNTEQKRQIEQLLRMYLLSARLAVLRFDQQQFIYEISQASAILDKNYDGNDNRVMQLKKTLSDYIALKLSADLPELTKAWTMLQKEIKDNGSGAQLRLSDNPSKKQKKQQEKHTGRPVEKAAKKKQSGVVE</sequence>
<feature type="region of interest" description="Disordered" evidence="2">
    <location>
        <begin position="1"/>
        <end position="69"/>
    </location>
</feature>
<keyword evidence="3" id="KW-1133">Transmembrane helix</keyword>
<feature type="compositionally biased region" description="Basic and acidic residues" evidence="2">
    <location>
        <begin position="431"/>
        <end position="444"/>
    </location>
</feature>
<feature type="coiled-coil region" evidence="1">
    <location>
        <begin position="139"/>
        <end position="176"/>
    </location>
</feature>
<evidence type="ECO:0000313" key="4">
    <source>
        <dbReference type="EMBL" id="VAW65770.1"/>
    </source>
</evidence>
<dbReference type="AlphaFoldDB" id="A0A3B0XM31"/>
<dbReference type="Pfam" id="PF04375">
    <property type="entry name" value="HemX"/>
    <property type="match status" value="1"/>
</dbReference>
<feature type="compositionally biased region" description="Basic residues" evidence="2">
    <location>
        <begin position="445"/>
        <end position="454"/>
    </location>
</feature>
<evidence type="ECO:0000256" key="2">
    <source>
        <dbReference type="SAM" id="MobiDB-lite"/>
    </source>
</evidence>
<dbReference type="PANTHER" id="PTHR38043">
    <property type="entry name" value="PROTEIN HEMX"/>
    <property type="match status" value="1"/>
</dbReference>
<proteinExistence type="predicted"/>
<evidence type="ECO:0000256" key="3">
    <source>
        <dbReference type="SAM" id="Phobius"/>
    </source>
</evidence>
<keyword evidence="1" id="KW-0175">Coiled coil</keyword>
<accession>A0A3B0XM31</accession>
<gene>
    <name evidence="4" type="ORF">MNBD_GAMMA11-1787</name>
</gene>